<reference evidence="1 2" key="1">
    <citation type="submission" date="2022-12" db="EMBL/GenBank/DDBJ databases">
        <title>Chromosome-level genome of Tegillarca granosa.</title>
        <authorList>
            <person name="Kim J."/>
        </authorList>
    </citation>
    <scope>NUCLEOTIDE SEQUENCE [LARGE SCALE GENOMIC DNA]</scope>
    <source>
        <strain evidence="1">Teg-2019</strain>
        <tissue evidence="1">Adductor muscle</tissue>
    </source>
</reference>
<accession>A0ABQ9ELP3</accession>
<protein>
    <submittedName>
        <fullName evidence="1">Uncharacterized protein</fullName>
    </submittedName>
</protein>
<keyword evidence="2" id="KW-1185">Reference proteome</keyword>
<dbReference type="Proteomes" id="UP001217089">
    <property type="component" value="Unassembled WGS sequence"/>
</dbReference>
<dbReference type="PANTHER" id="PTHR47526">
    <property type="entry name" value="ATP-DEPENDENT DNA HELICASE"/>
    <property type="match status" value="1"/>
</dbReference>
<proteinExistence type="predicted"/>
<comment type="caution">
    <text evidence="1">The sequence shown here is derived from an EMBL/GenBank/DDBJ whole genome shotgun (WGS) entry which is preliminary data.</text>
</comment>
<dbReference type="EMBL" id="JARBDR010000813">
    <property type="protein sequence ID" value="KAJ8305296.1"/>
    <property type="molecule type" value="Genomic_DNA"/>
</dbReference>
<organism evidence="1 2">
    <name type="scientific">Tegillarca granosa</name>
    <name type="common">Malaysian cockle</name>
    <name type="synonym">Anadara granosa</name>
    <dbReference type="NCBI Taxonomy" id="220873"/>
    <lineage>
        <taxon>Eukaryota</taxon>
        <taxon>Metazoa</taxon>
        <taxon>Spiralia</taxon>
        <taxon>Lophotrochozoa</taxon>
        <taxon>Mollusca</taxon>
        <taxon>Bivalvia</taxon>
        <taxon>Autobranchia</taxon>
        <taxon>Pteriomorphia</taxon>
        <taxon>Arcoida</taxon>
        <taxon>Arcoidea</taxon>
        <taxon>Arcidae</taxon>
        <taxon>Tegillarca</taxon>
    </lineage>
</organism>
<evidence type="ECO:0000313" key="2">
    <source>
        <dbReference type="Proteomes" id="UP001217089"/>
    </source>
</evidence>
<dbReference type="PANTHER" id="PTHR47526:SF3">
    <property type="entry name" value="PHD-TYPE DOMAIN-CONTAINING PROTEIN"/>
    <property type="match status" value="1"/>
</dbReference>
<sequence length="101" mass="11864">MKPITEVTGWTKDLSNLPDVESCDIMLYLLKCCGWSDTKLRRYKSDDGYRLHLENHVDNVEYCSLLDLSYFYIRSTCIPQTRQNETPYTVWILITSDGEIM</sequence>
<name>A0ABQ9ELP3_TEGGR</name>
<gene>
    <name evidence="1" type="ORF">KUTeg_015841</name>
</gene>
<feature type="non-terminal residue" evidence="1">
    <location>
        <position position="101"/>
    </location>
</feature>
<evidence type="ECO:0000313" key="1">
    <source>
        <dbReference type="EMBL" id="KAJ8305296.1"/>
    </source>
</evidence>